<accession>A0A9J6CUC9</accession>
<evidence type="ECO:0000313" key="2">
    <source>
        <dbReference type="Proteomes" id="UP000821866"/>
    </source>
</evidence>
<evidence type="ECO:0000313" key="1">
    <source>
        <dbReference type="EMBL" id="KAH7932135.1"/>
    </source>
</evidence>
<protein>
    <submittedName>
        <fullName evidence="1">Uncharacterized protein</fullName>
    </submittedName>
</protein>
<sequence>MSAVTVVIRGTHETGIAVTLAGVGGTGCESGRHEVGKLVAGATVNTTGAFSLSSVIYRPGCAWVCGTSAVASGRLQFHLVLRALSAQQAALTVVTALSFVQRSKPNIGFIVLVTTGYVGAYEVNNARRQPLRGLRNHAFDFGPSSASSKLVFTGPNALERMLSQSIGQSLEEGIVSGAGGQRAIVQEIGHGFNPSVAHIVGHPNVHGFHQVFPPGALHSISYAGVQSAGQEFQRNVGKTLQHAVIPSFAPQLTQGGARGLSQGVTLGAARGVNPTVIQRMTRTKSKAPQRTTGQQVVHTMVPAGSYVSSPNYGSNSGFVRAFQPNYDSSYASPTFTSSVHDDFSFGDSKVIHGPTYVVHTFGSNRDPYFSSLKSYTSKSHRSSKPYVRKAIVIKEKGRHRL</sequence>
<comment type="caution">
    <text evidence="1">The sequence shown here is derived from an EMBL/GenBank/DDBJ whole genome shotgun (WGS) entry which is preliminary data.</text>
</comment>
<keyword evidence="2" id="KW-1185">Reference proteome</keyword>
<dbReference type="AlphaFoldDB" id="A0A9J6CUC9"/>
<dbReference type="EMBL" id="JABSTU010006836">
    <property type="protein sequence ID" value="KAH7932135.1"/>
    <property type="molecule type" value="Genomic_DNA"/>
</dbReference>
<organism evidence="1 2">
    <name type="scientific">Rhipicephalus microplus</name>
    <name type="common">Cattle tick</name>
    <name type="synonym">Boophilus microplus</name>
    <dbReference type="NCBI Taxonomy" id="6941"/>
    <lineage>
        <taxon>Eukaryota</taxon>
        <taxon>Metazoa</taxon>
        <taxon>Ecdysozoa</taxon>
        <taxon>Arthropoda</taxon>
        <taxon>Chelicerata</taxon>
        <taxon>Arachnida</taxon>
        <taxon>Acari</taxon>
        <taxon>Parasitiformes</taxon>
        <taxon>Ixodida</taxon>
        <taxon>Ixodoidea</taxon>
        <taxon>Ixodidae</taxon>
        <taxon>Rhipicephalinae</taxon>
        <taxon>Rhipicephalus</taxon>
        <taxon>Boophilus</taxon>
    </lineage>
</organism>
<dbReference type="Proteomes" id="UP000821866">
    <property type="component" value="Unassembled WGS sequence"/>
</dbReference>
<proteinExistence type="predicted"/>
<gene>
    <name evidence="1" type="ORF">HPB51_029552</name>
</gene>
<dbReference type="VEuPathDB" id="VectorBase:LOC119187639"/>
<reference evidence="1" key="2">
    <citation type="submission" date="2021-09" db="EMBL/GenBank/DDBJ databases">
        <authorList>
            <person name="Jia N."/>
            <person name="Wang J."/>
            <person name="Shi W."/>
            <person name="Du L."/>
            <person name="Sun Y."/>
            <person name="Zhan W."/>
            <person name="Jiang J."/>
            <person name="Wang Q."/>
            <person name="Zhang B."/>
            <person name="Ji P."/>
            <person name="Sakyi L.B."/>
            <person name="Cui X."/>
            <person name="Yuan T."/>
            <person name="Jiang B."/>
            <person name="Yang W."/>
            <person name="Lam T.T.-Y."/>
            <person name="Chang Q."/>
            <person name="Ding S."/>
            <person name="Wang X."/>
            <person name="Zhu J."/>
            <person name="Ruan X."/>
            <person name="Zhao L."/>
            <person name="Wei J."/>
            <person name="Que T."/>
            <person name="Du C."/>
            <person name="Cheng J."/>
            <person name="Dai P."/>
            <person name="Han X."/>
            <person name="Huang E."/>
            <person name="Gao Y."/>
            <person name="Liu J."/>
            <person name="Shao H."/>
            <person name="Ye R."/>
            <person name="Li L."/>
            <person name="Wei W."/>
            <person name="Wang X."/>
            <person name="Wang C."/>
            <person name="Huo Q."/>
            <person name="Li W."/>
            <person name="Guo W."/>
            <person name="Chen H."/>
            <person name="Chen S."/>
            <person name="Zhou L."/>
            <person name="Zhou L."/>
            <person name="Ni X."/>
            <person name="Tian J."/>
            <person name="Zhou Y."/>
            <person name="Sheng Y."/>
            <person name="Liu T."/>
            <person name="Pan Y."/>
            <person name="Xia L."/>
            <person name="Li J."/>
            <person name="Zhao F."/>
            <person name="Cao W."/>
        </authorList>
    </citation>
    <scope>NUCLEOTIDE SEQUENCE</scope>
    <source>
        <strain evidence="1">Rmic-2018</strain>
        <tissue evidence="1">Larvae</tissue>
    </source>
</reference>
<reference evidence="1" key="1">
    <citation type="journal article" date="2020" name="Cell">
        <title>Large-Scale Comparative Analyses of Tick Genomes Elucidate Their Genetic Diversity and Vector Capacities.</title>
        <authorList>
            <consortium name="Tick Genome and Microbiome Consortium (TIGMIC)"/>
            <person name="Jia N."/>
            <person name="Wang J."/>
            <person name="Shi W."/>
            <person name="Du L."/>
            <person name="Sun Y."/>
            <person name="Zhan W."/>
            <person name="Jiang J.F."/>
            <person name="Wang Q."/>
            <person name="Zhang B."/>
            <person name="Ji P."/>
            <person name="Bell-Sakyi L."/>
            <person name="Cui X.M."/>
            <person name="Yuan T.T."/>
            <person name="Jiang B.G."/>
            <person name="Yang W.F."/>
            <person name="Lam T.T."/>
            <person name="Chang Q.C."/>
            <person name="Ding S.J."/>
            <person name="Wang X.J."/>
            <person name="Zhu J.G."/>
            <person name="Ruan X.D."/>
            <person name="Zhao L."/>
            <person name="Wei J.T."/>
            <person name="Ye R.Z."/>
            <person name="Que T.C."/>
            <person name="Du C.H."/>
            <person name="Zhou Y.H."/>
            <person name="Cheng J.X."/>
            <person name="Dai P.F."/>
            <person name="Guo W.B."/>
            <person name="Han X.H."/>
            <person name="Huang E.J."/>
            <person name="Li L.F."/>
            <person name="Wei W."/>
            <person name="Gao Y.C."/>
            <person name="Liu J.Z."/>
            <person name="Shao H.Z."/>
            <person name="Wang X."/>
            <person name="Wang C.C."/>
            <person name="Yang T.C."/>
            <person name="Huo Q.B."/>
            <person name="Li W."/>
            <person name="Chen H.Y."/>
            <person name="Chen S.E."/>
            <person name="Zhou L.G."/>
            <person name="Ni X.B."/>
            <person name="Tian J.H."/>
            <person name="Sheng Y."/>
            <person name="Liu T."/>
            <person name="Pan Y.S."/>
            <person name="Xia L.Y."/>
            <person name="Li J."/>
            <person name="Zhao F."/>
            <person name="Cao W.C."/>
        </authorList>
    </citation>
    <scope>NUCLEOTIDE SEQUENCE</scope>
    <source>
        <strain evidence="1">Rmic-2018</strain>
    </source>
</reference>
<name>A0A9J6CUC9_RHIMP</name>